<dbReference type="EMBL" id="CP011005">
    <property type="protein sequence ID" value="AJT42738.1"/>
    <property type="molecule type" value="Genomic_DNA"/>
</dbReference>
<sequence>MLKRLGFVIGALLALILFIPVGAANAVLPTLPSVATSQQSLNALTVAAEGPMTGYSRSEFPTWITISGTCDTRETVLKRDGKNVVTDSACKATSGSWTSAYDNVTITDSSSLDIDHMVPLAEAWRSGAANWSIDDRKKFANDLTRPQLLAVSASANRSKGDQDPAQWMPTNSSFRCDYTKAWIAVKSYWNLTIDSAEKSALQKELNAC</sequence>
<dbReference type="AlphaFoldDB" id="A0A0D4C2B0"/>
<keyword evidence="3" id="KW-1185">Reference proteome</keyword>
<dbReference type="Proteomes" id="UP000061839">
    <property type="component" value="Chromosome"/>
</dbReference>
<dbReference type="PANTHER" id="PTHR24094">
    <property type="entry name" value="SECRETED PROTEIN"/>
    <property type="match status" value="1"/>
</dbReference>
<dbReference type="InterPro" id="IPR011089">
    <property type="entry name" value="GmrSD_C"/>
</dbReference>
<dbReference type="Pfam" id="PF07510">
    <property type="entry name" value="GmrSD_C"/>
    <property type="match status" value="1"/>
</dbReference>
<evidence type="ECO:0000313" key="2">
    <source>
        <dbReference type="EMBL" id="AJT42738.1"/>
    </source>
</evidence>
<organism evidence="2 3">
    <name type="scientific">Psychromicrobium lacuslunae</name>
    <dbReference type="NCBI Taxonomy" id="1618207"/>
    <lineage>
        <taxon>Bacteria</taxon>
        <taxon>Bacillati</taxon>
        <taxon>Actinomycetota</taxon>
        <taxon>Actinomycetes</taxon>
        <taxon>Micrococcales</taxon>
        <taxon>Micrococcaceae</taxon>
        <taxon>Psychromicrobium</taxon>
    </lineage>
</organism>
<evidence type="ECO:0000313" key="3">
    <source>
        <dbReference type="Proteomes" id="UP000061839"/>
    </source>
</evidence>
<accession>A0A0D4C2B0</accession>
<reference evidence="2 3" key="1">
    <citation type="journal article" date="2015" name="Genome Announc.">
        <title>Complete Genome Sequencing of Protease-Producing Novel Arthrobacter sp. Strain IHBB 11108 Using PacBio Single-Molecule Real-Time Sequencing Technology.</title>
        <authorList>
            <person name="Kiran S."/>
            <person name="Swarnkar M.K."/>
            <person name="Pal M."/>
            <person name="Thakur R."/>
            <person name="Tewari R."/>
            <person name="Singh A.K."/>
            <person name="Gulati A."/>
        </authorList>
    </citation>
    <scope>NUCLEOTIDE SEQUENCE [LARGE SCALE GENOMIC DNA]</scope>
    <source>
        <strain evidence="2 3">IHBB 11108</strain>
    </source>
</reference>
<evidence type="ECO:0000259" key="1">
    <source>
        <dbReference type="Pfam" id="PF07510"/>
    </source>
</evidence>
<dbReference type="KEGG" id="ari:UM93_00255"/>
<feature type="domain" description="GmrSD restriction endonucleases C-terminal" evidence="1">
    <location>
        <begin position="95"/>
        <end position="203"/>
    </location>
</feature>
<name>A0A0D4C2B0_9MICC</name>
<dbReference type="PATRIC" id="fig|1618207.4.peg.54"/>
<dbReference type="PANTHER" id="PTHR24094:SF15">
    <property type="entry name" value="AMP-DEPENDENT SYNTHETASE_LIGASE DOMAIN-CONTAINING PROTEIN-RELATED"/>
    <property type="match status" value="1"/>
</dbReference>
<dbReference type="HOGENOM" id="CLU_043034_3_1_11"/>
<protein>
    <recommendedName>
        <fullName evidence="1">GmrSD restriction endonucleases C-terminal domain-containing protein</fullName>
    </recommendedName>
</protein>
<gene>
    <name evidence="2" type="ORF">UM93_00255</name>
</gene>
<dbReference type="STRING" id="1618207.UM93_00255"/>
<proteinExistence type="predicted"/>